<accession>A0A1W2E2R5</accession>
<evidence type="ECO:0000313" key="3">
    <source>
        <dbReference type="Proteomes" id="UP000192418"/>
    </source>
</evidence>
<dbReference type="STRING" id="1121400.SAMN02746065_12345"/>
<feature type="transmembrane region" description="Helical" evidence="1">
    <location>
        <begin position="7"/>
        <end position="26"/>
    </location>
</feature>
<dbReference type="Proteomes" id="UP000192418">
    <property type="component" value="Unassembled WGS sequence"/>
</dbReference>
<keyword evidence="1" id="KW-0472">Membrane</keyword>
<feature type="transmembrane region" description="Helical" evidence="1">
    <location>
        <begin position="32"/>
        <end position="49"/>
    </location>
</feature>
<organism evidence="2 3">
    <name type="scientific">Desulfocicer vacuolatum DSM 3385</name>
    <dbReference type="NCBI Taxonomy" id="1121400"/>
    <lineage>
        <taxon>Bacteria</taxon>
        <taxon>Pseudomonadati</taxon>
        <taxon>Thermodesulfobacteriota</taxon>
        <taxon>Desulfobacteria</taxon>
        <taxon>Desulfobacterales</taxon>
        <taxon>Desulfobacteraceae</taxon>
        <taxon>Desulfocicer</taxon>
    </lineage>
</organism>
<reference evidence="2 3" key="1">
    <citation type="submission" date="2017-04" db="EMBL/GenBank/DDBJ databases">
        <authorList>
            <person name="Afonso C.L."/>
            <person name="Miller P.J."/>
            <person name="Scott M.A."/>
            <person name="Spackman E."/>
            <person name="Goraichik I."/>
            <person name="Dimitrov K.M."/>
            <person name="Suarez D.L."/>
            <person name="Swayne D.E."/>
        </authorList>
    </citation>
    <scope>NUCLEOTIDE SEQUENCE [LARGE SCALE GENOMIC DNA]</scope>
    <source>
        <strain evidence="2 3">DSM 3385</strain>
    </source>
</reference>
<dbReference type="OrthoDB" id="5422497at2"/>
<name>A0A1W2E2R5_9BACT</name>
<dbReference type="RefSeq" id="WP_084071211.1">
    <property type="nucleotide sequence ID" value="NZ_FWXY01000023.1"/>
</dbReference>
<keyword evidence="3" id="KW-1185">Reference proteome</keyword>
<proteinExistence type="predicted"/>
<sequence length="85" mass="9005">MKTLIGGAVAVLLGIIGIAVWFGAFLQILAGAIPPVLLLGGGLALYLGFDELKDSWKKNDGEDAPVADDKERIAELEKELADLKK</sequence>
<gene>
    <name evidence="2" type="ORF">SAMN02746065_12345</name>
</gene>
<keyword evidence="1" id="KW-1133">Transmembrane helix</keyword>
<protein>
    <submittedName>
        <fullName evidence="2">Uncharacterized protein</fullName>
    </submittedName>
</protein>
<dbReference type="EMBL" id="FWXY01000023">
    <property type="protein sequence ID" value="SMD04043.1"/>
    <property type="molecule type" value="Genomic_DNA"/>
</dbReference>
<dbReference type="AlphaFoldDB" id="A0A1W2E2R5"/>
<evidence type="ECO:0000313" key="2">
    <source>
        <dbReference type="EMBL" id="SMD04043.1"/>
    </source>
</evidence>
<dbReference type="InterPro" id="IPR058806">
    <property type="entry name" value="MamI"/>
</dbReference>
<dbReference type="Pfam" id="PF26391">
    <property type="entry name" value="MamI"/>
    <property type="match status" value="1"/>
</dbReference>
<evidence type="ECO:0000256" key="1">
    <source>
        <dbReference type="SAM" id="Phobius"/>
    </source>
</evidence>
<keyword evidence="1" id="KW-0812">Transmembrane</keyword>